<dbReference type="Proteomes" id="UP000294847">
    <property type="component" value="Chromosome 2"/>
</dbReference>
<protein>
    <submittedName>
        <fullName evidence="1">Uncharacterized protein</fullName>
    </submittedName>
</protein>
<organism evidence="1 2">
    <name type="scientific">Pyricularia oryzae</name>
    <name type="common">Rice blast fungus</name>
    <name type="synonym">Magnaporthe oryzae</name>
    <dbReference type="NCBI Taxonomy" id="318829"/>
    <lineage>
        <taxon>Eukaryota</taxon>
        <taxon>Fungi</taxon>
        <taxon>Dikarya</taxon>
        <taxon>Ascomycota</taxon>
        <taxon>Pezizomycotina</taxon>
        <taxon>Sordariomycetes</taxon>
        <taxon>Sordariomycetidae</taxon>
        <taxon>Magnaporthales</taxon>
        <taxon>Pyriculariaceae</taxon>
        <taxon>Pyricularia</taxon>
    </lineage>
</organism>
<sequence>MSERAEPPFFISSPLGSTILGPLHFASYLTGDLVPPGRRLSKSATFLNASKGSDQSLRVQV</sequence>
<evidence type="ECO:0000313" key="2">
    <source>
        <dbReference type="Proteomes" id="UP000294847"/>
    </source>
</evidence>
<gene>
    <name evidence="1" type="ORF">PoMZ_00381</name>
</gene>
<dbReference type="EMBL" id="CP034205">
    <property type="protein sequence ID" value="QBZ55483.1"/>
    <property type="molecule type" value="Genomic_DNA"/>
</dbReference>
<proteinExistence type="predicted"/>
<accession>A0A4P7MZZ6</accession>
<reference evidence="1 2" key="1">
    <citation type="journal article" date="2019" name="Mol. Biol. Evol.">
        <title>Blast fungal genomes show frequent chromosomal changes, gene gains and losses, and effector gene turnover.</title>
        <authorList>
            <person name="Gomez Luciano L.B."/>
            <person name="Jason Tsai I."/>
            <person name="Chuma I."/>
            <person name="Tosa Y."/>
            <person name="Chen Y.H."/>
            <person name="Li J.Y."/>
            <person name="Li M.Y."/>
            <person name="Jade Lu M.Y."/>
            <person name="Nakayashiki H."/>
            <person name="Li W.H."/>
        </authorList>
    </citation>
    <scope>NUCLEOTIDE SEQUENCE [LARGE SCALE GENOMIC DNA]</scope>
    <source>
        <strain evidence="1">MZ5-1-6</strain>
    </source>
</reference>
<name>A0A4P7MZZ6_PYROR</name>
<evidence type="ECO:0000313" key="1">
    <source>
        <dbReference type="EMBL" id="QBZ55483.1"/>
    </source>
</evidence>
<dbReference type="AlphaFoldDB" id="A0A4P7MZZ6"/>